<dbReference type="InterPro" id="IPR011990">
    <property type="entry name" value="TPR-like_helical_dom_sf"/>
</dbReference>
<organism evidence="2 3">
    <name type="scientific">Labedaea rhizosphaerae</name>
    <dbReference type="NCBI Taxonomy" id="598644"/>
    <lineage>
        <taxon>Bacteria</taxon>
        <taxon>Bacillati</taxon>
        <taxon>Actinomycetota</taxon>
        <taxon>Actinomycetes</taxon>
        <taxon>Pseudonocardiales</taxon>
        <taxon>Pseudonocardiaceae</taxon>
        <taxon>Labedaea</taxon>
    </lineage>
</organism>
<evidence type="ECO:0000259" key="1">
    <source>
        <dbReference type="Pfam" id="PF12770"/>
    </source>
</evidence>
<dbReference type="SUPFAM" id="SSF48452">
    <property type="entry name" value="TPR-like"/>
    <property type="match status" value="1"/>
</dbReference>
<gene>
    <name evidence="2" type="ORF">EV186_103496</name>
</gene>
<dbReference type="Pfam" id="PF12770">
    <property type="entry name" value="CHAT"/>
    <property type="match status" value="1"/>
</dbReference>
<dbReference type="AlphaFoldDB" id="A0A4R6SC43"/>
<dbReference type="RefSeq" id="WP_243754147.1">
    <property type="nucleotide sequence ID" value="NZ_SNXZ01000003.1"/>
</dbReference>
<dbReference type="Proteomes" id="UP000295444">
    <property type="component" value="Unassembled WGS sequence"/>
</dbReference>
<dbReference type="EMBL" id="SNXZ01000003">
    <property type="protein sequence ID" value="TDP97532.1"/>
    <property type="molecule type" value="Genomic_DNA"/>
</dbReference>
<comment type="caution">
    <text evidence="2">The sequence shown here is derived from an EMBL/GenBank/DDBJ whole genome shotgun (WGS) entry which is preliminary data.</text>
</comment>
<evidence type="ECO:0000313" key="2">
    <source>
        <dbReference type="EMBL" id="TDP97532.1"/>
    </source>
</evidence>
<proteinExistence type="predicted"/>
<sequence>MALRSGERVAARRGMLDRAIELHRRAQASVYHYRFDQARAQLNRSLALLDQMPDAQSEDVLHAKVKALATRGYIEAESGGLDNGLRWLDQAHAQVLLLAPGAQRAELEGLVLQQRSLLLHRASRLEESLELSDKAAVLLERGLAEGVGDANTLAGLYLNRSVIYIGLGSPKAAASECHRCIQVCERYGEPQVAAKAKQNLGYIAYMVGDMVEALRYFAQADSSYRELAPGLAPIVQMDQGRALLAAGLAVDAANVLDEALPALRAQQVVQDVGETELARAAAGLLLGEVRTARRLARAAKRRFERRGNTRWAAIAELAALRADTAAVLDSGKVPAALPVHAMKLAETLRGMLLEDETSLALMLAARLELRRGQLAAARNLLDQVRSPRATAPVDHRMLLRLCRAELAIADGDRRRALSEARAGLTELGKARDRMGGLEMVCGTAIHGLQLGELAIRLVLTGRADARRLFGWLERTRAQVYRYEPVPHSTDERIAERIGEIRQLRRAVQLERLAGRTARKQSAQVAVLERDAVRQGWYASSWGKPRPVAKLDEVADTLGDRALISFAVSGDELVAVAVAGRRTRLVRLGSAATAIEAARRLHADLDALAPDGLPAPIVEVVAGSAARSAAAIDRQFAALWTLVGGRELVVVPTGPLYAVPWGVLESLRGTPVVVAPSATAWLTAALASEPDRPPLLVTGPSLSPQIAEGNELSGVYPDAIRLAGTGATSAAVLAAMDGARIAHLAAHGEHEPSNALFSRLQLADGPMFAHELSQLQRPPGQVVLAACELALNHVRPGDEALGFAGALLAGGVRTVVAAVSRVGDAAAAAAMVRYHELVAAGTSPASALATAIAVDPLRRPFICMGAA</sequence>
<dbReference type="InterPro" id="IPR024983">
    <property type="entry name" value="CHAT_dom"/>
</dbReference>
<name>A0A4R6SC43_LABRH</name>
<keyword evidence="3" id="KW-1185">Reference proteome</keyword>
<dbReference type="Gene3D" id="1.25.40.10">
    <property type="entry name" value="Tetratricopeptide repeat domain"/>
    <property type="match status" value="1"/>
</dbReference>
<evidence type="ECO:0000313" key="3">
    <source>
        <dbReference type="Proteomes" id="UP000295444"/>
    </source>
</evidence>
<feature type="domain" description="CHAT" evidence="1">
    <location>
        <begin position="642"/>
        <end position="850"/>
    </location>
</feature>
<protein>
    <submittedName>
        <fullName evidence="2">CHAT domain-containing protein</fullName>
    </submittedName>
</protein>
<reference evidence="2 3" key="1">
    <citation type="submission" date="2019-03" db="EMBL/GenBank/DDBJ databases">
        <title>Genomic Encyclopedia of Type Strains, Phase IV (KMG-IV): sequencing the most valuable type-strain genomes for metagenomic binning, comparative biology and taxonomic classification.</title>
        <authorList>
            <person name="Goeker M."/>
        </authorList>
    </citation>
    <scope>NUCLEOTIDE SEQUENCE [LARGE SCALE GENOMIC DNA]</scope>
    <source>
        <strain evidence="2 3">DSM 45361</strain>
    </source>
</reference>
<accession>A0A4R6SC43</accession>